<dbReference type="Pfam" id="PF07730">
    <property type="entry name" value="HisKA_3"/>
    <property type="match status" value="1"/>
</dbReference>
<keyword evidence="3" id="KW-0808">Transferase</keyword>
<dbReference type="InterPro" id="IPR011712">
    <property type="entry name" value="Sig_transdc_His_kin_sub3_dim/P"/>
</dbReference>
<dbReference type="GO" id="GO:0000155">
    <property type="term" value="F:phosphorelay sensor kinase activity"/>
    <property type="evidence" value="ECO:0007669"/>
    <property type="project" value="InterPro"/>
</dbReference>
<dbReference type="InterPro" id="IPR005467">
    <property type="entry name" value="His_kinase_dom"/>
</dbReference>
<dbReference type="RefSeq" id="WP_109822703.1">
    <property type="nucleotide sequence ID" value="NZ_QGKL01000021.1"/>
</dbReference>
<dbReference type="PANTHER" id="PTHR24421:SF59">
    <property type="entry name" value="OXYGEN SENSOR HISTIDINE KINASE NREB"/>
    <property type="match status" value="1"/>
</dbReference>
<dbReference type="Gene3D" id="3.30.450.20">
    <property type="entry name" value="PAS domain"/>
    <property type="match status" value="1"/>
</dbReference>
<dbReference type="InterPro" id="IPR003594">
    <property type="entry name" value="HATPase_dom"/>
</dbReference>
<dbReference type="Proteomes" id="UP000245506">
    <property type="component" value="Unassembled WGS sequence"/>
</dbReference>
<comment type="caution">
    <text evidence="11">The sequence shown here is derived from an EMBL/GenBank/DDBJ whole genome shotgun (WGS) entry which is preliminary data.</text>
</comment>
<feature type="transmembrane region" description="Helical" evidence="9">
    <location>
        <begin position="7"/>
        <end position="28"/>
    </location>
</feature>
<reference evidence="11 12" key="1">
    <citation type="submission" date="2018-05" db="EMBL/GenBank/DDBJ databases">
        <title>Leucothrix arctica sp. nov., isolated from Arctic seawater.</title>
        <authorList>
            <person name="Choi A."/>
            <person name="Baek K."/>
        </authorList>
    </citation>
    <scope>NUCLEOTIDE SEQUENCE [LARGE SCALE GENOMIC DNA]</scope>
    <source>
        <strain evidence="11 12">IMCC9719</strain>
    </source>
</reference>
<dbReference type="InterPro" id="IPR050482">
    <property type="entry name" value="Sensor_HK_TwoCompSys"/>
</dbReference>
<accession>A0A317CF55</accession>
<feature type="domain" description="Histidine kinase" evidence="10">
    <location>
        <begin position="268"/>
        <end position="450"/>
    </location>
</feature>
<evidence type="ECO:0000256" key="1">
    <source>
        <dbReference type="ARBA" id="ARBA00004651"/>
    </source>
</evidence>
<dbReference type="InterPro" id="IPR017171">
    <property type="entry name" value="Sig_transdc_His_kinase_MctS"/>
</dbReference>
<feature type="transmembrane region" description="Helical" evidence="9">
    <location>
        <begin position="206"/>
        <end position="226"/>
    </location>
</feature>
<evidence type="ECO:0000256" key="4">
    <source>
        <dbReference type="ARBA" id="ARBA00022692"/>
    </source>
</evidence>
<dbReference type="AlphaFoldDB" id="A0A317CF55"/>
<keyword evidence="12" id="KW-1185">Reference proteome</keyword>
<dbReference type="InterPro" id="IPR036890">
    <property type="entry name" value="HATPase_C_sf"/>
</dbReference>
<keyword evidence="6 9" id="KW-1133">Transmembrane helix</keyword>
<name>A0A317CF55_9GAMM</name>
<evidence type="ECO:0000256" key="8">
    <source>
        <dbReference type="ARBA" id="ARBA00023136"/>
    </source>
</evidence>
<dbReference type="PIRSF" id="PIRSF037314">
    <property type="entry name" value="STHK_MctS"/>
    <property type="match status" value="1"/>
</dbReference>
<dbReference type="GO" id="GO:0046983">
    <property type="term" value="F:protein dimerization activity"/>
    <property type="evidence" value="ECO:0007669"/>
    <property type="project" value="InterPro"/>
</dbReference>
<evidence type="ECO:0000259" key="10">
    <source>
        <dbReference type="PROSITE" id="PS50109"/>
    </source>
</evidence>
<dbReference type="SUPFAM" id="SSF55874">
    <property type="entry name" value="ATPase domain of HSP90 chaperone/DNA topoisomerase II/histidine kinase"/>
    <property type="match status" value="1"/>
</dbReference>
<dbReference type="SMART" id="SM00387">
    <property type="entry name" value="HATPase_c"/>
    <property type="match status" value="1"/>
</dbReference>
<gene>
    <name evidence="11" type="ORF">DKT75_06980</name>
</gene>
<evidence type="ECO:0000256" key="2">
    <source>
        <dbReference type="ARBA" id="ARBA00022475"/>
    </source>
</evidence>
<keyword evidence="7" id="KW-0902">Two-component regulatory system</keyword>
<evidence type="ECO:0000313" key="12">
    <source>
        <dbReference type="Proteomes" id="UP000245506"/>
    </source>
</evidence>
<evidence type="ECO:0000256" key="6">
    <source>
        <dbReference type="ARBA" id="ARBA00022989"/>
    </source>
</evidence>
<protein>
    <submittedName>
        <fullName evidence="11">Histidine kinase</fullName>
    </submittedName>
</protein>
<dbReference type="PROSITE" id="PS50109">
    <property type="entry name" value="HIS_KIN"/>
    <property type="match status" value="1"/>
</dbReference>
<keyword evidence="5 11" id="KW-0418">Kinase</keyword>
<dbReference type="CDD" id="cd16917">
    <property type="entry name" value="HATPase_UhpB-NarQ-NarX-like"/>
    <property type="match status" value="1"/>
</dbReference>
<proteinExistence type="predicted"/>
<dbReference type="InterPro" id="IPR033480">
    <property type="entry name" value="sCache_2"/>
</dbReference>
<dbReference type="Pfam" id="PF02518">
    <property type="entry name" value="HATPase_c"/>
    <property type="match status" value="1"/>
</dbReference>
<dbReference type="GO" id="GO:0005886">
    <property type="term" value="C:plasma membrane"/>
    <property type="evidence" value="ECO:0007669"/>
    <property type="project" value="UniProtKB-SubCell"/>
</dbReference>
<sequence>MKLKIKILLLAILPMLLVTILIAFLSTYQIHSLAEQEIKTFEINLVASKREELKNYVDLAHTSIKPVLEDTSLTKQQVESKVRKTLNSLIYDTDGYFFIYDQKGINIVHPISPELVGQNLYNIQDLNGNYLIRGLITQAQSGGGYHRYLWNKPSGIGVQDKMSYAILVGPWQWMMGTGLYLDDIETEVAHIRDQVKLNVRQTFIKTLFIVLVAIVVITLIGLAINLHETRLADKRLQQLALKFVRFQVNERRRFARDLHDGINQLLVAVKYKLESATNKIKRNELLATNDLEGCTDVLNDTIREIRRISHDLRPSLLDDLGLERAILNLLDQFEERTNIHVIAEIDLEAGQVPEDIEITLYRLIHEALTNIERHSQATRVQLIMWMERKRLKFTLSDNGIGFSPKSIESSPSGIGLKNMQERVELIGGHFTIRSKENEGTTIRTVFLIEE</sequence>
<keyword evidence="8 9" id="KW-0472">Membrane</keyword>
<organism evidence="11 12">
    <name type="scientific">Leucothrix arctica</name>
    <dbReference type="NCBI Taxonomy" id="1481894"/>
    <lineage>
        <taxon>Bacteria</taxon>
        <taxon>Pseudomonadati</taxon>
        <taxon>Pseudomonadota</taxon>
        <taxon>Gammaproteobacteria</taxon>
        <taxon>Thiotrichales</taxon>
        <taxon>Thiotrichaceae</taxon>
        <taxon>Leucothrix</taxon>
    </lineage>
</organism>
<keyword evidence="2" id="KW-1003">Cell membrane</keyword>
<dbReference type="Pfam" id="PF17200">
    <property type="entry name" value="sCache_2"/>
    <property type="match status" value="1"/>
</dbReference>
<evidence type="ECO:0000256" key="3">
    <source>
        <dbReference type="ARBA" id="ARBA00022679"/>
    </source>
</evidence>
<keyword evidence="4 9" id="KW-0812">Transmembrane</keyword>
<dbReference type="Gene3D" id="3.30.565.10">
    <property type="entry name" value="Histidine kinase-like ATPase, C-terminal domain"/>
    <property type="match status" value="1"/>
</dbReference>
<dbReference type="Gene3D" id="1.20.5.1930">
    <property type="match status" value="1"/>
</dbReference>
<evidence type="ECO:0000256" key="7">
    <source>
        <dbReference type="ARBA" id="ARBA00023012"/>
    </source>
</evidence>
<dbReference type="EMBL" id="QGKL01000021">
    <property type="protein sequence ID" value="PWQ97275.1"/>
    <property type="molecule type" value="Genomic_DNA"/>
</dbReference>
<dbReference type="PANTHER" id="PTHR24421">
    <property type="entry name" value="NITRATE/NITRITE SENSOR PROTEIN NARX-RELATED"/>
    <property type="match status" value="1"/>
</dbReference>
<dbReference type="OrthoDB" id="9811306at2"/>
<dbReference type="SMART" id="SM01049">
    <property type="entry name" value="Cache_2"/>
    <property type="match status" value="1"/>
</dbReference>
<evidence type="ECO:0000313" key="11">
    <source>
        <dbReference type="EMBL" id="PWQ97275.1"/>
    </source>
</evidence>
<evidence type="ECO:0000256" key="5">
    <source>
        <dbReference type="ARBA" id="ARBA00022777"/>
    </source>
</evidence>
<comment type="subcellular location">
    <subcellularLocation>
        <location evidence="1">Cell membrane</location>
        <topology evidence="1">Multi-pass membrane protein</topology>
    </subcellularLocation>
</comment>
<evidence type="ECO:0000256" key="9">
    <source>
        <dbReference type="SAM" id="Phobius"/>
    </source>
</evidence>